<reference evidence="12" key="2">
    <citation type="submission" date="2020-07" db="EMBL/GenBank/DDBJ databases">
        <authorList>
            <person name="Lood C."/>
            <person name="Girard L."/>
        </authorList>
    </citation>
    <scope>NUCLEOTIDE SEQUENCE</scope>
    <source>
        <strain evidence="12">SWRI102</strain>
    </source>
</reference>
<dbReference type="GO" id="GO:0006779">
    <property type="term" value="P:porphyrin-containing compound biosynthetic process"/>
    <property type="evidence" value="ECO:0007669"/>
    <property type="project" value="UniProtKB-KW"/>
</dbReference>
<dbReference type="SUPFAM" id="SSF48452">
    <property type="entry name" value="TPR-like"/>
    <property type="match status" value="2"/>
</dbReference>
<evidence type="ECO:0000313" key="12">
    <source>
        <dbReference type="EMBL" id="MBC3395818.1"/>
    </source>
</evidence>
<evidence type="ECO:0000256" key="6">
    <source>
        <dbReference type="ARBA" id="ARBA00022692"/>
    </source>
</evidence>
<dbReference type="Gene3D" id="1.25.40.10">
    <property type="entry name" value="Tetratricopeptide repeat domain"/>
    <property type="match status" value="2"/>
</dbReference>
<comment type="caution">
    <text evidence="12">The sequence shown here is derived from an EMBL/GenBank/DDBJ whole genome shotgun (WGS) entry which is preliminary data.</text>
</comment>
<dbReference type="GO" id="GO:0042168">
    <property type="term" value="P:heme metabolic process"/>
    <property type="evidence" value="ECO:0007669"/>
    <property type="project" value="InterPro"/>
</dbReference>
<keyword evidence="8 10" id="KW-0472">Membrane</keyword>
<evidence type="ECO:0000313" key="14">
    <source>
        <dbReference type="Proteomes" id="UP000659438"/>
    </source>
</evidence>
<evidence type="ECO:0000256" key="1">
    <source>
        <dbReference type="ARBA" id="ARBA00002962"/>
    </source>
</evidence>
<organism evidence="12">
    <name type="scientific">Pseudomonas marvdashtae</name>
    <dbReference type="NCBI Taxonomy" id="2745500"/>
    <lineage>
        <taxon>Bacteria</taxon>
        <taxon>Pseudomonadati</taxon>
        <taxon>Pseudomonadota</taxon>
        <taxon>Gammaproteobacteria</taxon>
        <taxon>Pseudomonadales</taxon>
        <taxon>Pseudomonadaceae</taxon>
        <taxon>Pseudomonas</taxon>
    </lineage>
</organism>
<dbReference type="NCBIfam" id="TIGR00540">
    <property type="entry name" value="TPR_hemY_coli"/>
    <property type="match status" value="1"/>
</dbReference>
<keyword evidence="4" id="KW-1003">Cell membrane</keyword>
<accession>A0A923FP41</accession>
<dbReference type="Pfam" id="PF07219">
    <property type="entry name" value="HemY_N"/>
    <property type="match status" value="1"/>
</dbReference>
<keyword evidence="9" id="KW-0627">Porphyrin biosynthesis</keyword>
<sequence length="415" mass="46292">MKRLYVILFVVIAVAAVLGMAIAEHSGYVLVAYKNFRYEAGLWVTLALVAVLWLVWRGVSALIGLVTTSTGVVNPWSRRNRSRRVQVAIEHGQLDLAEGRWASAQRHLHRAAEAERQPLLYYLGAARAANEQGLYEQSDSLLERALERQPQAELAIALTHAQLQTDRGDTDGALSTLQAMHERHPHNAQTLRQLQRLHQQRGDWSAVIRLLPELRKDKVLPAAELAELERRAWGENLTLAAQRETDGSVGLQSLSRAWQQLTSAQRQEPALVLAYAEQLRQLGAQVEAEEVLRAALKRHYDSHLARLYGLVRGGDPIRQLQAAEGWLKDHPNDPSLLLTLGRLCLQNSLWGKARDYLESSLRAQRNPEACAELARLLAQLGDAERSNQLFQEGLGLLDERLLAAPLPVSSQVLGT</sequence>
<keyword evidence="5" id="KW-0997">Cell inner membrane</keyword>
<evidence type="ECO:0000256" key="2">
    <source>
        <dbReference type="ARBA" id="ARBA00004429"/>
    </source>
</evidence>
<dbReference type="RefSeq" id="WP_186633791.1">
    <property type="nucleotide sequence ID" value="NZ_JABWQX020000001.1"/>
</dbReference>
<dbReference type="EMBL" id="JABWQX010000003">
    <property type="protein sequence ID" value="MBC3395818.1"/>
    <property type="molecule type" value="Genomic_DNA"/>
</dbReference>
<evidence type="ECO:0000259" key="11">
    <source>
        <dbReference type="Pfam" id="PF07219"/>
    </source>
</evidence>
<keyword evidence="14" id="KW-1185">Reference proteome</keyword>
<comment type="pathway">
    <text evidence="3">Porphyrin-containing compound metabolism; protoheme biosynthesis.</text>
</comment>
<dbReference type="Proteomes" id="UP000659438">
    <property type="component" value="Unassembled WGS sequence"/>
</dbReference>
<dbReference type="EMBL" id="JABWQX020000001">
    <property type="protein sequence ID" value="MBV4549610.1"/>
    <property type="molecule type" value="Genomic_DNA"/>
</dbReference>
<proteinExistence type="predicted"/>
<reference evidence="13" key="3">
    <citation type="submission" date="2021-06" db="EMBL/GenBank/DDBJ databases">
        <title>Updating the genus Pseudomonas: Description of 43 new species and partition of the Pseudomonas putida group.</title>
        <authorList>
            <person name="Girard L."/>
            <person name="Lood C."/>
            <person name="Vandamme P."/>
            <person name="Rokni-Zadeh H."/>
            <person name="Van Noort V."/>
            <person name="Hofte M."/>
            <person name="Lavigne R."/>
            <person name="De Mot R."/>
        </authorList>
    </citation>
    <scope>NUCLEOTIDE SEQUENCE</scope>
    <source>
        <strain evidence="13">SWRI102</strain>
    </source>
</reference>
<feature type="domain" description="HemY N-terminal" evidence="11">
    <location>
        <begin position="27"/>
        <end position="133"/>
    </location>
</feature>
<evidence type="ECO:0000256" key="8">
    <source>
        <dbReference type="ARBA" id="ARBA00023136"/>
    </source>
</evidence>
<comment type="function">
    <text evidence="1">Involved in a late step of protoheme IX synthesis.</text>
</comment>
<evidence type="ECO:0000256" key="10">
    <source>
        <dbReference type="SAM" id="Phobius"/>
    </source>
</evidence>
<dbReference type="InterPro" id="IPR010817">
    <property type="entry name" value="HemY_N"/>
</dbReference>
<dbReference type="InterPro" id="IPR005254">
    <property type="entry name" value="Heme_biosyn_assoc_TPR_pro"/>
</dbReference>
<comment type="subcellular location">
    <subcellularLocation>
        <location evidence="2">Cell inner membrane</location>
        <topology evidence="2">Multi-pass membrane protein</topology>
    </subcellularLocation>
</comment>
<gene>
    <name evidence="13" type="ORF">HU742_000405</name>
    <name evidence="12" type="ORF">HU742_11410</name>
</gene>
<keyword evidence="7 10" id="KW-1133">Transmembrane helix</keyword>
<evidence type="ECO:0000256" key="7">
    <source>
        <dbReference type="ARBA" id="ARBA00022989"/>
    </source>
</evidence>
<evidence type="ECO:0000256" key="5">
    <source>
        <dbReference type="ARBA" id="ARBA00022519"/>
    </source>
</evidence>
<evidence type="ECO:0000256" key="9">
    <source>
        <dbReference type="ARBA" id="ARBA00023244"/>
    </source>
</evidence>
<evidence type="ECO:0000256" key="4">
    <source>
        <dbReference type="ARBA" id="ARBA00022475"/>
    </source>
</evidence>
<feature type="transmembrane region" description="Helical" evidence="10">
    <location>
        <begin position="47"/>
        <end position="73"/>
    </location>
</feature>
<reference evidence="12 14" key="1">
    <citation type="journal article" date="2020" name="Microorganisms">
        <title>Reliable Identification of Environmental Pseudomonas Isolates Using the rpoD Gene.</title>
        <authorList>
            <consortium name="The Broad Institute Genome Sequencing Platform"/>
            <person name="Girard L."/>
            <person name="Lood C."/>
            <person name="Rokni-Zadeh H."/>
            <person name="van Noort V."/>
            <person name="Lavigne R."/>
            <person name="De Mot R."/>
        </authorList>
    </citation>
    <scope>NUCLEOTIDE SEQUENCE</scope>
    <source>
        <strain evidence="12 14">SWRI102</strain>
    </source>
</reference>
<protein>
    <submittedName>
        <fullName evidence="12">Heme biosynthesis protein HemY</fullName>
    </submittedName>
</protein>
<dbReference type="AlphaFoldDB" id="A0A923FP41"/>
<keyword evidence="6 10" id="KW-0812">Transmembrane</keyword>
<evidence type="ECO:0000256" key="3">
    <source>
        <dbReference type="ARBA" id="ARBA00004744"/>
    </source>
</evidence>
<dbReference type="InterPro" id="IPR011990">
    <property type="entry name" value="TPR-like_helical_dom_sf"/>
</dbReference>
<name>A0A923FP41_9PSED</name>
<dbReference type="GO" id="GO:0005886">
    <property type="term" value="C:plasma membrane"/>
    <property type="evidence" value="ECO:0007669"/>
    <property type="project" value="UniProtKB-SubCell"/>
</dbReference>
<evidence type="ECO:0000313" key="13">
    <source>
        <dbReference type="EMBL" id="MBV4549610.1"/>
    </source>
</evidence>